<dbReference type="EMBL" id="CP003490">
    <property type="protein sequence ID" value="AFR70157.1"/>
    <property type="molecule type" value="Genomic_DNA"/>
</dbReference>
<dbReference type="HOGENOM" id="CLU_2680454_0_0_12"/>
<dbReference type="PATRIC" id="fig|1133568.3.peg.808"/>
<evidence type="ECO:0000313" key="1">
    <source>
        <dbReference type="EMBL" id="AFR70157.1"/>
    </source>
</evidence>
<dbReference type="Proteomes" id="UP000007346">
    <property type="component" value="Chromosome"/>
</dbReference>
<dbReference type="AlphaFoldDB" id="J9TTU8"/>
<gene>
    <name evidence="1" type="ORF">B2904_orf812</name>
</gene>
<protein>
    <submittedName>
        <fullName evidence="1">Uncharacterized protein</fullName>
    </submittedName>
</protein>
<organism evidence="1 2">
    <name type="scientific">Brachyspira pilosicoli B2904</name>
    <dbReference type="NCBI Taxonomy" id="1133568"/>
    <lineage>
        <taxon>Bacteria</taxon>
        <taxon>Pseudomonadati</taxon>
        <taxon>Spirochaetota</taxon>
        <taxon>Spirochaetia</taxon>
        <taxon>Brachyspirales</taxon>
        <taxon>Brachyspiraceae</taxon>
        <taxon>Brachyspira</taxon>
    </lineage>
</organism>
<dbReference type="RefSeq" id="WP_014935615.1">
    <property type="nucleotide sequence ID" value="NC_018607.1"/>
</dbReference>
<name>J9TTU8_BRAPL</name>
<sequence>MKKDIYNFSLQLVENYIQGNELNDLDDIIKYSKQCKECILNNNDNLILKSYDNTKYIEMLCIILLCNKYTKELQ</sequence>
<reference evidence="1 2" key="1">
    <citation type="journal article" date="2012" name="BMC Genomics">
        <title>Comparative genomics of Brachyspira pilosicoli strains: genome rearrangements, reductions and correlation of genetic compliment with phenotypic diversity.</title>
        <authorList>
            <person name="Mappley L.J."/>
            <person name="Black M.L."/>
            <person name="Abuoun M."/>
            <person name="Darby A.C."/>
            <person name="Woodward M.J."/>
            <person name="Parkhill J."/>
            <person name="Turner A.K."/>
            <person name="Bellgard M.I."/>
            <person name="La T."/>
            <person name="Phillips N.D."/>
            <person name="La Ragione R.M."/>
            <person name="Hampson D.J."/>
        </authorList>
    </citation>
    <scope>NUCLEOTIDE SEQUENCE [LARGE SCALE GENOMIC DNA]</scope>
    <source>
        <strain evidence="1">B2904</strain>
    </source>
</reference>
<proteinExistence type="predicted"/>
<accession>J9TTU8</accession>
<dbReference type="KEGG" id="bpj:B2904_orf812"/>
<evidence type="ECO:0000313" key="2">
    <source>
        <dbReference type="Proteomes" id="UP000007346"/>
    </source>
</evidence>